<feature type="transmembrane region" description="Helical" evidence="3">
    <location>
        <begin position="37"/>
        <end position="61"/>
    </location>
</feature>
<dbReference type="EMBL" id="JASBRG010000007">
    <property type="protein sequence ID" value="MDI3322086.1"/>
    <property type="molecule type" value="Genomic_DNA"/>
</dbReference>
<reference evidence="5 6" key="1">
    <citation type="submission" date="2023-05" db="EMBL/GenBank/DDBJ databases">
        <title>Genome sequence of Pinibacter sp. MAH-24.</title>
        <authorList>
            <person name="Huq M.A."/>
        </authorList>
    </citation>
    <scope>NUCLEOTIDE SEQUENCE [LARGE SCALE GENOMIC DNA]</scope>
    <source>
        <strain evidence="5 6">MAH-24</strain>
    </source>
</reference>
<dbReference type="CDD" id="cd07385">
    <property type="entry name" value="MPP_YkuE_C"/>
    <property type="match status" value="1"/>
</dbReference>
<dbReference type="Gene3D" id="3.60.21.10">
    <property type="match status" value="1"/>
</dbReference>
<feature type="domain" description="Calcineurin-like phosphoesterase" evidence="4">
    <location>
        <begin position="173"/>
        <end position="355"/>
    </location>
</feature>
<evidence type="ECO:0000256" key="3">
    <source>
        <dbReference type="SAM" id="Phobius"/>
    </source>
</evidence>
<evidence type="ECO:0000313" key="6">
    <source>
        <dbReference type="Proteomes" id="UP001226434"/>
    </source>
</evidence>
<evidence type="ECO:0000256" key="2">
    <source>
        <dbReference type="ARBA" id="ARBA00022801"/>
    </source>
</evidence>
<keyword evidence="3" id="KW-0812">Transmembrane</keyword>
<dbReference type="InterPro" id="IPR051158">
    <property type="entry name" value="Metallophosphoesterase_sf"/>
</dbReference>
<dbReference type="InterPro" id="IPR004843">
    <property type="entry name" value="Calcineurin-like_PHP"/>
</dbReference>
<keyword evidence="2" id="KW-0378">Hydrolase</keyword>
<dbReference type="InterPro" id="IPR029052">
    <property type="entry name" value="Metallo-depent_PP-like"/>
</dbReference>
<feature type="transmembrane region" description="Helical" evidence="3">
    <location>
        <begin position="6"/>
        <end position="25"/>
    </location>
</feature>
<protein>
    <submittedName>
        <fullName evidence="5">Metallophosphoesterase</fullName>
    </submittedName>
</protein>
<evidence type="ECO:0000259" key="4">
    <source>
        <dbReference type="Pfam" id="PF00149"/>
    </source>
</evidence>
<dbReference type="Pfam" id="PF00149">
    <property type="entry name" value="Metallophos"/>
    <property type="match status" value="1"/>
</dbReference>
<comment type="caution">
    <text evidence="5">The sequence shown here is derived from an EMBL/GenBank/DDBJ whole genome shotgun (WGS) entry which is preliminary data.</text>
</comment>
<dbReference type="RefSeq" id="WP_282336206.1">
    <property type="nucleotide sequence ID" value="NZ_JASBRG010000007.1"/>
</dbReference>
<organism evidence="5 6">
    <name type="scientific">Pinibacter soli</name>
    <dbReference type="NCBI Taxonomy" id="3044211"/>
    <lineage>
        <taxon>Bacteria</taxon>
        <taxon>Pseudomonadati</taxon>
        <taxon>Bacteroidota</taxon>
        <taxon>Chitinophagia</taxon>
        <taxon>Chitinophagales</taxon>
        <taxon>Chitinophagaceae</taxon>
        <taxon>Pinibacter</taxon>
    </lineage>
</organism>
<dbReference type="SUPFAM" id="SSF56300">
    <property type="entry name" value="Metallo-dependent phosphatases"/>
    <property type="match status" value="1"/>
</dbReference>
<accession>A0ABT6RI42</accession>
<keyword evidence="3" id="KW-0472">Membrane</keyword>
<dbReference type="PANTHER" id="PTHR31302">
    <property type="entry name" value="TRANSMEMBRANE PROTEIN WITH METALLOPHOSPHOESTERASE DOMAIN-RELATED"/>
    <property type="match status" value="1"/>
</dbReference>
<feature type="transmembrane region" description="Helical" evidence="3">
    <location>
        <begin position="128"/>
        <end position="148"/>
    </location>
</feature>
<name>A0ABT6RI42_9BACT</name>
<sequence>MRNSGFAWILLAIIVVIDIYVFQALKTVTQNSANRTRIILFSIYWFLSACTFLFILLMPYLNTENWPKSLRSYTFAILIGLFFSKVVGSIFFLVDDVRRLMMWSIGKLFSSPTVAITTGDEGITRSVFISWLGLAASGTLFGSLVYGFRNKYHYHVNRIKLSYTNLPVSFKGLKVVQISDIHSGSFNDKAAVERGVEKIMHEKPDLILFTGDLVNDRATEMKNYMDVFGKLKAPMGVFSTLGNHDYGDYVAWDSPEAKRQNLENLKVVHANLGWRLLMNEHVALERGGEQIALIGIENWSAKGRFPKYGKMSEAYAGTEKYPFKILMSHDPSHWDAEVIPKYSDIDLMLSGHTHGMQFGVELPGFKWSPVQYMYKQWAGLYETEKQKLYVNRGYGFIGYPGRVGILPEITVIEFV</sequence>
<dbReference type="PANTHER" id="PTHR31302:SF31">
    <property type="entry name" value="PHOSPHODIESTERASE YAEI"/>
    <property type="match status" value="1"/>
</dbReference>
<feature type="transmembrane region" description="Helical" evidence="3">
    <location>
        <begin position="73"/>
        <end position="93"/>
    </location>
</feature>
<keyword evidence="6" id="KW-1185">Reference proteome</keyword>
<keyword evidence="3" id="KW-1133">Transmembrane helix</keyword>
<proteinExistence type="predicted"/>
<evidence type="ECO:0000313" key="5">
    <source>
        <dbReference type="EMBL" id="MDI3322086.1"/>
    </source>
</evidence>
<dbReference type="Proteomes" id="UP001226434">
    <property type="component" value="Unassembled WGS sequence"/>
</dbReference>
<keyword evidence="1" id="KW-0479">Metal-binding</keyword>
<evidence type="ECO:0000256" key="1">
    <source>
        <dbReference type="ARBA" id="ARBA00022723"/>
    </source>
</evidence>
<gene>
    <name evidence="5" type="ORF">QJ048_20020</name>
</gene>